<keyword evidence="5 6" id="KW-0949">S-adenosyl-L-methionine</keyword>
<dbReference type="SUPFAM" id="SSF53335">
    <property type="entry name" value="S-adenosyl-L-methionine-dependent methyltransferases"/>
    <property type="match status" value="1"/>
</dbReference>
<organism evidence="7 8">
    <name type="scientific">Pelagibacter ubique</name>
    <dbReference type="NCBI Taxonomy" id="198252"/>
    <lineage>
        <taxon>Bacteria</taxon>
        <taxon>Pseudomonadati</taxon>
        <taxon>Pseudomonadota</taxon>
        <taxon>Alphaproteobacteria</taxon>
        <taxon>Candidatus Pelagibacterales</taxon>
        <taxon>Candidatus Pelagibacteraceae</taxon>
        <taxon>Candidatus Pelagibacter</taxon>
    </lineage>
</organism>
<feature type="binding site" evidence="6">
    <location>
        <position position="145"/>
    </location>
    <ligand>
        <name>S-adenosyl-L-methionine</name>
        <dbReference type="ChEBI" id="CHEBI:59789"/>
    </ligand>
</feature>
<evidence type="ECO:0000256" key="2">
    <source>
        <dbReference type="ARBA" id="ARBA00022552"/>
    </source>
</evidence>
<dbReference type="InterPro" id="IPR029063">
    <property type="entry name" value="SAM-dependent_MTases_sf"/>
</dbReference>
<feature type="binding site" evidence="6">
    <location>
        <begin position="104"/>
        <end position="106"/>
    </location>
    <ligand>
        <name>S-adenosyl-L-methionine</name>
        <dbReference type="ChEBI" id="CHEBI:59789"/>
    </ligand>
</feature>
<proteinExistence type="inferred from homology"/>
<dbReference type="PIRSF" id="PIRSF003078">
    <property type="entry name" value="GidB"/>
    <property type="match status" value="1"/>
</dbReference>
<gene>
    <name evidence="6" type="primary">rsmG</name>
    <name evidence="7" type="ORF">VP91_00004250</name>
</gene>
<dbReference type="PANTHER" id="PTHR31760">
    <property type="entry name" value="S-ADENOSYL-L-METHIONINE-DEPENDENT METHYLTRANSFERASES SUPERFAMILY PROTEIN"/>
    <property type="match status" value="1"/>
</dbReference>
<evidence type="ECO:0000313" key="8">
    <source>
        <dbReference type="Proteomes" id="UP001166004"/>
    </source>
</evidence>
<dbReference type="Pfam" id="PF02527">
    <property type="entry name" value="GidB"/>
    <property type="match status" value="1"/>
</dbReference>
<comment type="function">
    <text evidence="6">Specifically methylates the N7 position of guanine in position 527 of 16S rRNA.</text>
</comment>
<comment type="subcellular location">
    <subcellularLocation>
        <location evidence="6">Cytoplasm</location>
    </subcellularLocation>
</comment>
<protein>
    <recommendedName>
        <fullName evidence="6">Ribosomal RNA small subunit methyltransferase G</fullName>
        <ecNumber evidence="6">2.1.1.170</ecNumber>
    </recommendedName>
    <alternativeName>
        <fullName evidence="6">16S rRNA 7-methylguanosine methyltransferase</fullName>
        <shortName evidence="6">16S rRNA m7G methyltransferase</shortName>
    </alternativeName>
</protein>
<keyword evidence="1 6" id="KW-0963">Cytoplasm</keyword>
<dbReference type="HAMAP" id="MF_00074">
    <property type="entry name" value="16SrRNA_methyltr_G"/>
    <property type="match status" value="1"/>
</dbReference>
<evidence type="ECO:0000256" key="1">
    <source>
        <dbReference type="ARBA" id="ARBA00022490"/>
    </source>
</evidence>
<evidence type="ECO:0000256" key="6">
    <source>
        <dbReference type="HAMAP-Rule" id="MF_00074"/>
    </source>
</evidence>
<dbReference type="Gene3D" id="3.40.50.150">
    <property type="entry name" value="Vaccinia Virus protein VP39"/>
    <property type="match status" value="1"/>
</dbReference>
<comment type="similarity">
    <text evidence="6">Belongs to the methyltransferase superfamily. RNA methyltransferase RsmG family.</text>
</comment>
<reference evidence="7 8" key="1">
    <citation type="submission" date="2019-07" db="EMBL/GenBank/DDBJ databases">
        <title>SAR11 Genome Evolution.</title>
        <authorList>
            <person name="Giovannoni S."/>
        </authorList>
    </citation>
    <scope>NUCLEOTIDE SEQUENCE [LARGE SCALE GENOMIC DNA]</scope>
    <source>
        <strain evidence="7 8">HTCC9565</strain>
    </source>
</reference>
<comment type="catalytic activity">
    <reaction evidence="6">
        <text>guanosine(527) in 16S rRNA + S-adenosyl-L-methionine = N(7)-methylguanosine(527) in 16S rRNA + S-adenosyl-L-homocysteine</text>
        <dbReference type="Rhea" id="RHEA:42732"/>
        <dbReference type="Rhea" id="RHEA-COMP:10209"/>
        <dbReference type="Rhea" id="RHEA-COMP:10210"/>
        <dbReference type="ChEBI" id="CHEBI:57856"/>
        <dbReference type="ChEBI" id="CHEBI:59789"/>
        <dbReference type="ChEBI" id="CHEBI:74269"/>
        <dbReference type="ChEBI" id="CHEBI:74480"/>
        <dbReference type="EC" id="2.1.1.170"/>
    </reaction>
</comment>
<evidence type="ECO:0000256" key="5">
    <source>
        <dbReference type="ARBA" id="ARBA00022691"/>
    </source>
</evidence>
<evidence type="ECO:0000313" key="7">
    <source>
        <dbReference type="EMBL" id="NMN67283.1"/>
    </source>
</evidence>
<keyword evidence="4 6" id="KW-0808">Transferase</keyword>
<comment type="caution">
    <text evidence="7">The sequence shown here is derived from an EMBL/GenBank/DDBJ whole genome shotgun (WGS) entry which is preliminary data.</text>
</comment>
<comment type="caution">
    <text evidence="6">Lacks conserved residue(s) required for the propagation of feature annotation.</text>
</comment>
<dbReference type="EMBL" id="LANA01000001">
    <property type="protein sequence ID" value="NMN67283.1"/>
    <property type="molecule type" value="Genomic_DNA"/>
</dbReference>
<dbReference type="GO" id="GO:0032259">
    <property type="term" value="P:methylation"/>
    <property type="evidence" value="ECO:0007669"/>
    <property type="project" value="UniProtKB-KW"/>
</dbReference>
<keyword evidence="8" id="KW-1185">Reference proteome</keyword>
<feature type="binding site" evidence="6">
    <location>
        <position position="82"/>
    </location>
    <ligand>
        <name>S-adenosyl-L-methionine</name>
        <dbReference type="ChEBI" id="CHEBI:59789"/>
    </ligand>
</feature>
<name>A0ABX1SZK6_PELUQ</name>
<evidence type="ECO:0000256" key="4">
    <source>
        <dbReference type="ARBA" id="ARBA00022679"/>
    </source>
</evidence>
<dbReference type="Proteomes" id="UP001166004">
    <property type="component" value="Unassembled WGS sequence"/>
</dbReference>
<evidence type="ECO:0000256" key="3">
    <source>
        <dbReference type="ARBA" id="ARBA00022603"/>
    </source>
</evidence>
<dbReference type="PANTHER" id="PTHR31760:SF0">
    <property type="entry name" value="S-ADENOSYL-L-METHIONINE-DEPENDENT METHYLTRANSFERASES SUPERFAMILY PROTEIN"/>
    <property type="match status" value="1"/>
</dbReference>
<sequence length="213" mass="24738">MEDILNKYSLLKHQNVPRETLLQFETFIAMVQKENKEINIISRETEESDVIRHRHVIDSAQIIEFIDLNSKNTTDIGSGGGFPGIITSIMLKNKKEKSKIHLYEKSFHKSRFLRKASKDLEINAKVIQENIFEAQNLESGTIISRAFKPLPIVLDLVYKNFVSYKNVVMFMGKTGEKILKETLKIWDFDFEKKKSITSENSFLLNIKNIKKKI</sequence>
<keyword evidence="3 6" id="KW-0489">Methyltransferase</keyword>
<dbReference type="GO" id="GO:0008168">
    <property type="term" value="F:methyltransferase activity"/>
    <property type="evidence" value="ECO:0007669"/>
    <property type="project" value="UniProtKB-KW"/>
</dbReference>
<dbReference type="RefSeq" id="WP_169035785.1">
    <property type="nucleotide sequence ID" value="NZ_LANA01000001.1"/>
</dbReference>
<accession>A0ABX1SZK6</accession>
<dbReference type="InterPro" id="IPR003682">
    <property type="entry name" value="rRNA_ssu_MeTfrase_G"/>
</dbReference>
<feature type="binding site" evidence="6">
    <location>
        <position position="77"/>
    </location>
    <ligand>
        <name>S-adenosyl-L-methionine</name>
        <dbReference type="ChEBI" id="CHEBI:59789"/>
    </ligand>
</feature>
<dbReference type="EC" id="2.1.1.170" evidence="6"/>
<keyword evidence="2 6" id="KW-0698">rRNA processing</keyword>